<keyword evidence="5" id="KW-0029">Amino-acid transport</keyword>
<dbReference type="Pfam" id="PF02653">
    <property type="entry name" value="BPD_transp_2"/>
    <property type="match status" value="1"/>
</dbReference>
<feature type="transmembrane region" description="Helical" evidence="9">
    <location>
        <begin position="227"/>
        <end position="244"/>
    </location>
</feature>
<evidence type="ECO:0000256" key="2">
    <source>
        <dbReference type="ARBA" id="ARBA00022448"/>
    </source>
</evidence>
<feature type="transmembrane region" description="Helical" evidence="9">
    <location>
        <begin position="37"/>
        <end position="57"/>
    </location>
</feature>
<proteinExistence type="inferred from homology"/>
<dbReference type="EMBL" id="DTCK01000008">
    <property type="protein sequence ID" value="HGQ35211.1"/>
    <property type="molecule type" value="Genomic_DNA"/>
</dbReference>
<comment type="subcellular location">
    <subcellularLocation>
        <location evidence="1">Cell membrane</location>
        <topology evidence="1">Multi-pass membrane protein</topology>
    </subcellularLocation>
</comment>
<name>A0A7C4JKA7_9CREN</name>
<dbReference type="PANTHER" id="PTHR11795">
    <property type="entry name" value="BRANCHED-CHAIN AMINO ACID TRANSPORT SYSTEM PERMEASE PROTEIN LIVH"/>
    <property type="match status" value="1"/>
</dbReference>
<feature type="transmembrane region" description="Helical" evidence="9">
    <location>
        <begin position="149"/>
        <end position="169"/>
    </location>
</feature>
<comment type="similarity">
    <text evidence="8">Belongs to the binding-protein-dependent transport system permease family. LivHM subfamily.</text>
</comment>
<feature type="transmembrane region" description="Helical" evidence="9">
    <location>
        <begin position="12"/>
        <end position="30"/>
    </location>
</feature>
<keyword evidence="3" id="KW-1003">Cell membrane</keyword>
<dbReference type="GO" id="GO:0006865">
    <property type="term" value="P:amino acid transport"/>
    <property type="evidence" value="ECO:0007669"/>
    <property type="project" value="UniProtKB-KW"/>
</dbReference>
<keyword evidence="7 9" id="KW-0472">Membrane</keyword>
<evidence type="ECO:0000256" key="3">
    <source>
        <dbReference type="ARBA" id="ARBA00022475"/>
    </source>
</evidence>
<evidence type="ECO:0000256" key="1">
    <source>
        <dbReference type="ARBA" id="ARBA00004651"/>
    </source>
</evidence>
<keyword evidence="6 9" id="KW-1133">Transmembrane helix</keyword>
<feature type="transmembrane region" description="Helical" evidence="9">
    <location>
        <begin position="95"/>
        <end position="116"/>
    </location>
</feature>
<evidence type="ECO:0000256" key="9">
    <source>
        <dbReference type="SAM" id="Phobius"/>
    </source>
</evidence>
<keyword evidence="4 9" id="KW-0812">Transmembrane</keyword>
<evidence type="ECO:0000256" key="5">
    <source>
        <dbReference type="ARBA" id="ARBA00022970"/>
    </source>
</evidence>
<comment type="caution">
    <text evidence="11">The sequence shown here is derived from an EMBL/GenBank/DDBJ whole genome shotgun (WGS) entry which is preliminary data.</text>
</comment>
<evidence type="ECO:0000313" key="11">
    <source>
        <dbReference type="EMBL" id="HGQ65038.1"/>
    </source>
</evidence>
<feature type="transmembrane region" description="Helical" evidence="9">
    <location>
        <begin position="251"/>
        <end position="276"/>
    </location>
</feature>
<dbReference type="EMBL" id="DTBD01000067">
    <property type="protein sequence ID" value="HGQ65038.1"/>
    <property type="molecule type" value="Genomic_DNA"/>
</dbReference>
<evidence type="ECO:0000256" key="6">
    <source>
        <dbReference type="ARBA" id="ARBA00022989"/>
    </source>
</evidence>
<reference evidence="11" key="1">
    <citation type="journal article" date="2020" name="mSystems">
        <title>Genome- and Community-Level Interaction Insights into Carbon Utilization and Element Cycling Functions of Hydrothermarchaeota in Hydrothermal Sediment.</title>
        <authorList>
            <person name="Zhou Z."/>
            <person name="Liu Y."/>
            <person name="Xu W."/>
            <person name="Pan J."/>
            <person name="Luo Z.H."/>
            <person name="Li M."/>
        </authorList>
    </citation>
    <scope>NUCLEOTIDE SEQUENCE [LARGE SCALE GENOMIC DNA]</scope>
    <source>
        <strain evidence="11">SpSt-637</strain>
        <strain evidence="10">SpSt-667</strain>
    </source>
</reference>
<feature type="transmembrane region" description="Helical" evidence="9">
    <location>
        <begin position="63"/>
        <end position="83"/>
    </location>
</feature>
<dbReference type="AlphaFoldDB" id="A0A7C4JKA7"/>
<dbReference type="PANTHER" id="PTHR11795:SF449">
    <property type="entry name" value="BRANCHED-CHAIN AMINO ACID TRANSPORT PERMEASE PROTEIN LIVH-RELATED"/>
    <property type="match status" value="1"/>
</dbReference>
<evidence type="ECO:0000256" key="8">
    <source>
        <dbReference type="ARBA" id="ARBA00037998"/>
    </source>
</evidence>
<dbReference type="InterPro" id="IPR001851">
    <property type="entry name" value="ABC_transp_permease"/>
</dbReference>
<evidence type="ECO:0000256" key="7">
    <source>
        <dbReference type="ARBA" id="ARBA00023136"/>
    </source>
</evidence>
<sequence length="309" mass="33878">MLIDSMLIVKAIVYSISIALGATGVTIIYNATKTFNFAHSSMVGWGVYVVFAFFFLFKGLPQIYFPIAFIFSGLLGVATYFTVNRRLIMAKASDINLMMSTLGVDLILFAFLNIFADYLLYAHKISIAKNFVLETWDPYLSIFGVSVRLTWVIAPIVFVMIFLFIHFMFSKTRIGVAMRATIENPALAQIQGINPDVVYLTSWFLGGGLAGLSGGILAMTFTGRPSIGMEVVVTFFAGAIVGGLETVYGGFLGGFLVGLSEYILPAMLAPTVGSWINSYKMIIPLSIMVITLLIRPSGLGIMIKRRVRI</sequence>
<accession>A0A7C4JKA7</accession>
<gene>
    <name evidence="11" type="ORF">ENU08_07335</name>
    <name evidence="10" type="ORF">ENU41_00835</name>
</gene>
<evidence type="ECO:0000313" key="10">
    <source>
        <dbReference type="EMBL" id="HGQ35211.1"/>
    </source>
</evidence>
<organism evidence="11">
    <name type="scientific">Ignisphaera aggregans</name>
    <dbReference type="NCBI Taxonomy" id="334771"/>
    <lineage>
        <taxon>Archaea</taxon>
        <taxon>Thermoproteota</taxon>
        <taxon>Thermoprotei</taxon>
        <taxon>Desulfurococcales</taxon>
        <taxon>Desulfurococcaceae</taxon>
        <taxon>Ignisphaera</taxon>
    </lineage>
</organism>
<feature type="transmembrane region" description="Helical" evidence="9">
    <location>
        <begin position="282"/>
        <end position="303"/>
    </location>
</feature>
<dbReference type="CDD" id="cd06582">
    <property type="entry name" value="TM_PBP1_LivH_like"/>
    <property type="match status" value="1"/>
</dbReference>
<keyword evidence="2" id="KW-0813">Transport</keyword>
<dbReference type="InterPro" id="IPR052157">
    <property type="entry name" value="BCAA_transport_permease"/>
</dbReference>
<dbReference type="GO" id="GO:0005886">
    <property type="term" value="C:plasma membrane"/>
    <property type="evidence" value="ECO:0007669"/>
    <property type="project" value="UniProtKB-SubCell"/>
</dbReference>
<protein>
    <submittedName>
        <fullName evidence="11">Branched-chain amino acid ABC transporter permease</fullName>
    </submittedName>
</protein>
<evidence type="ECO:0000256" key="4">
    <source>
        <dbReference type="ARBA" id="ARBA00022692"/>
    </source>
</evidence>
<feature type="transmembrane region" description="Helical" evidence="9">
    <location>
        <begin position="197"/>
        <end position="221"/>
    </location>
</feature>
<dbReference type="GO" id="GO:0022857">
    <property type="term" value="F:transmembrane transporter activity"/>
    <property type="evidence" value="ECO:0007669"/>
    <property type="project" value="InterPro"/>
</dbReference>